<organism evidence="2 3">
    <name type="scientific">Bifidobacterium platyrrhinorum</name>
    <dbReference type="NCBI Taxonomy" id="2661628"/>
    <lineage>
        <taxon>Bacteria</taxon>
        <taxon>Bacillati</taxon>
        <taxon>Actinomycetota</taxon>
        <taxon>Actinomycetes</taxon>
        <taxon>Bifidobacteriales</taxon>
        <taxon>Bifidobacteriaceae</taxon>
        <taxon>Bifidobacterium</taxon>
    </lineage>
</organism>
<reference evidence="2 3" key="1">
    <citation type="submission" date="2019-10" db="EMBL/GenBank/DDBJ databases">
        <title>Bifidobacterium from non-human primates.</title>
        <authorList>
            <person name="Modesto M."/>
        </authorList>
    </citation>
    <scope>NUCLEOTIDE SEQUENCE [LARGE SCALE GENOMIC DNA]</scope>
    <source>
        <strain evidence="2 3">SMA15</strain>
    </source>
</reference>
<feature type="compositionally biased region" description="Pro residues" evidence="1">
    <location>
        <begin position="1"/>
        <end position="20"/>
    </location>
</feature>
<evidence type="ECO:0000313" key="3">
    <source>
        <dbReference type="Proteomes" id="UP000483293"/>
    </source>
</evidence>
<gene>
    <name evidence="2" type="ORF">GFD21_05550</name>
</gene>
<dbReference type="Proteomes" id="UP000483293">
    <property type="component" value="Unassembled WGS sequence"/>
</dbReference>
<dbReference type="AlphaFoldDB" id="A0A6L9ST39"/>
<feature type="region of interest" description="Disordered" evidence="1">
    <location>
        <begin position="1"/>
        <end position="24"/>
    </location>
</feature>
<name>A0A6L9ST39_9BIFI</name>
<proteinExistence type="predicted"/>
<keyword evidence="3" id="KW-1185">Reference proteome</keyword>
<evidence type="ECO:0000256" key="1">
    <source>
        <dbReference type="SAM" id="MobiDB-lite"/>
    </source>
</evidence>
<comment type="caution">
    <text evidence="2">The sequence shown here is derived from an EMBL/GenBank/DDBJ whole genome shotgun (WGS) entry which is preliminary data.</text>
</comment>
<dbReference type="EMBL" id="WHZV01000004">
    <property type="protein sequence ID" value="NEG55239.1"/>
    <property type="molecule type" value="Genomic_DNA"/>
</dbReference>
<evidence type="ECO:0000313" key="2">
    <source>
        <dbReference type="EMBL" id="NEG55239.1"/>
    </source>
</evidence>
<protein>
    <submittedName>
        <fullName evidence="2">Uncharacterized protein</fullName>
    </submittedName>
</protein>
<accession>A0A6L9ST39</accession>
<sequence length="237" mass="25907">MSHPPNHPPYLPMTSPPTPGSSPLRVEPMVPSILRLHDLPGPLSLSRLAANGTVHTLDPDSGYWHDHAATLYGRATIIHRIIPFASSACALTALWVWMGGDFPDTLDVLSRSHFRAAQHGHRIRVFSRQVTMRHLTSLGALSLTDPTRTACDIASLFRDDAPARGFRGLDGAVVDLMDAYGFSPDDCISLLDENPNMPATPQARAFLVQVGRCYGHRHGAVWQATAIGRTPREEDIP</sequence>